<gene>
    <name evidence="1" type="ORF">POCTA_138.1.T0340179</name>
</gene>
<protein>
    <submittedName>
        <fullName evidence="1">Uncharacterized protein</fullName>
    </submittedName>
</protein>
<proteinExistence type="predicted"/>
<dbReference type="Proteomes" id="UP000683925">
    <property type="component" value="Unassembled WGS sequence"/>
</dbReference>
<evidence type="ECO:0000313" key="1">
    <source>
        <dbReference type="EMBL" id="CAD8157823.1"/>
    </source>
</evidence>
<accession>A0A8S1U1F2</accession>
<dbReference type="OrthoDB" id="300887at2759"/>
<dbReference type="EMBL" id="CAJJDP010000034">
    <property type="protein sequence ID" value="CAD8157823.1"/>
    <property type="molecule type" value="Genomic_DNA"/>
</dbReference>
<organism evidence="1 2">
    <name type="scientific">Paramecium octaurelia</name>
    <dbReference type="NCBI Taxonomy" id="43137"/>
    <lineage>
        <taxon>Eukaryota</taxon>
        <taxon>Sar</taxon>
        <taxon>Alveolata</taxon>
        <taxon>Ciliophora</taxon>
        <taxon>Intramacronucleata</taxon>
        <taxon>Oligohymenophorea</taxon>
        <taxon>Peniculida</taxon>
        <taxon>Parameciidae</taxon>
        <taxon>Paramecium</taxon>
    </lineage>
</organism>
<dbReference type="AlphaFoldDB" id="A0A8S1U1F2"/>
<evidence type="ECO:0000313" key="2">
    <source>
        <dbReference type="Proteomes" id="UP000683925"/>
    </source>
</evidence>
<dbReference type="OMA" id="IFEHNCK"/>
<name>A0A8S1U1F2_PAROT</name>
<comment type="caution">
    <text evidence="1">The sequence shown here is derived from an EMBL/GenBank/DDBJ whole genome shotgun (WGS) entry which is preliminary data.</text>
</comment>
<reference evidence="1" key="1">
    <citation type="submission" date="2021-01" db="EMBL/GenBank/DDBJ databases">
        <authorList>
            <consortium name="Genoscope - CEA"/>
            <person name="William W."/>
        </authorList>
    </citation>
    <scope>NUCLEOTIDE SEQUENCE</scope>
</reference>
<keyword evidence="2" id="KW-1185">Reference proteome</keyword>
<sequence length="197" mass="23222">MGNIIQNDQFKKGLQELLQNKKFKRTLKIIYKENKNQILSVQSCQIFDNEFSIEQRLEQRKGMHFIFEHNCKILLDVTERQRYFDSCTICNKKLKFDRNLNFCSICKQETTFQLAYCLAVKIIDQISEDNQATYRAIMFEEAAKYLGISAKDFSNMSLDSQNNYFININEQKSHIVHSLTLESNPNKKNLVIQRILA</sequence>